<reference evidence="2 3" key="1">
    <citation type="submission" date="2015-12" db="EMBL/GenBank/DDBJ databases">
        <title>Diversity of Burkholderia near neighbor genomes.</title>
        <authorList>
            <person name="Sahl J."/>
            <person name="Wagner D."/>
            <person name="Keim P."/>
        </authorList>
    </citation>
    <scope>NUCLEOTIDE SEQUENCE [LARGE SCALE GENOMIC DNA]</scope>
    <source>
        <strain evidence="2 3">BDU8</strain>
    </source>
</reference>
<evidence type="ECO:0000313" key="3">
    <source>
        <dbReference type="Proteomes" id="UP000067711"/>
    </source>
</evidence>
<dbReference type="AlphaFoldDB" id="A0A1B4G1V9"/>
<accession>A0A1B4G1V9</accession>
<dbReference type="Proteomes" id="UP000067711">
    <property type="component" value="Chromosome 1"/>
</dbReference>
<protein>
    <submittedName>
        <fullName evidence="2">Uncharacterized protein</fullName>
    </submittedName>
</protein>
<dbReference type="EMBL" id="CP013389">
    <property type="protein sequence ID" value="AOJ09910.1"/>
    <property type="molecule type" value="Genomic_DNA"/>
</dbReference>
<feature type="region of interest" description="Disordered" evidence="1">
    <location>
        <begin position="1"/>
        <end position="24"/>
    </location>
</feature>
<feature type="compositionally biased region" description="Polar residues" evidence="1">
    <location>
        <begin position="1"/>
        <end position="10"/>
    </location>
</feature>
<evidence type="ECO:0000256" key="1">
    <source>
        <dbReference type="SAM" id="MobiDB-lite"/>
    </source>
</evidence>
<evidence type="ECO:0000313" key="2">
    <source>
        <dbReference type="EMBL" id="AOJ09910.1"/>
    </source>
</evidence>
<organism evidence="2 3">
    <name type="scientific">Burkholderia mayonis</name>
    <dbReference type="NCBI Taxonomy" id="1385591"/>
    <lineage>
        <taxon>Bacteria</taxon>
        <taxon>Pseudomonadati</taxon>
        <taxon>Pseudomonadota</taxon>
        <taxon>Betaproteobacteria</taxon>
        <taxon>Burkholderiales</taxon>
        <taxon>Burkholderiaceae</taxon>
        <taxon>Burkholderia</taxon>
        <taxon>pseudomallei group</taxon>
    </lineage>
</organism>
<sequence length="61" mass="6750">MAISATNAASRTAFGTRAPRRRQYPMTMMKTALVSISARPKIRLRRYPSAASRSVARVLTP</sequence>
<proteinExistence type="predicted"/>
<gene>
    <name evidence="2" type="ORF">WS71_21800</name>
</gene>
<name>A0A1B4G1V9_9BURK</name>